<keyword evidence="6 12" id="KW-0547">Nucleotide-binding</keyword>
<evidence type="ECO:0000256" key="12">
    <source>
        <dbReference type="RuleBase" id="RU000544"/>
    </source>
</evidence>
<evidence type="ECO:0000256" key="1">
    <source>
        <dbReference type="ARBA" id="ARBA00007587"/>
    </source>
</evidence>
<dbReference type="InterPro" id="IPR001267">
    <property type="entry name" value="Thymidine_kinase"/>
</dbReference>
<dbReference type="InterPro" id="IPR020633">
    <property type="entry name" value="Thymidine_kinase_CS"/>
</dbReference>
<proteinExistence type="inferred from homology"/>
<evidence type="ECO:0000256" key="8">
    <source>
        <dbReference type="ARBA" id="ARBA00022840"/>
    </source>
</evidence>
<evidence type="ECO:0000256" key="9">
    <source>
        <dbReference type="ARBA" id="ARBA00048254"/>
    </source>
</evidence>
<dbReference type="Gene3D" id="3.40.50.300">
    <property type="entry name" value="P-loop containing nucleotide triphosphate hydrolases"/>
    <property type="match status" value="1"/>
</dbReference>
<evidence type="ECO:0000256" key="7">
    <source>
        <dbReference type="ARBA" id="ARBA00022777"/>
    </source>
</evidence>
<organism evidence="14 15">
    <name type="scientific">Erwinia phage vB_EamM_Simmy50</name>
    <dbReference type="NCBI Taxonomy" id="1815988"/>
    <lineage>
        <taxon>Viruses</taxon>
        <taxon>Duplodnaviria</taxon>
        <taxon>Heunggongvirae</taxon>
        <taxon>Uroviricota</taxon>
        <taxon>Caudoviricetes</taxon>
        <taxon>Chimalliviridae</taxon>
        <taxon>Agricanvirus</taxon>
        <taxon>Agricanvirus simmy50</taxon>
    </lineage>
</organism>
<dbReference type="InterPro" id="IPR027417">
    <property type="entry name" value="P-loop_NTPase"/>
</dbReference>
<dbReference type="GO" id="GO:0071897">
    <property type="term" value="P:DNA biosynthetic process"/>
    <property type="evidence" value="ECO:0007669"/>
    <property type="project" value="UniProtKB-KW"/>
</dbReference>
<dbReference type="NCBIfam" id="NF003300">
    <property type="entry name" value="PRK04296.1-5"/>
    <property type="match status" value="1"/>
</dbReference>
<feature type="binding site" evidence="11">
    <location>
        <begin position="170"/>
        <end position="173"/>
    </location>
    <ligand>
        <name>substrate</name>
    </ligand>
</feature>
<dbReference type="EC" id="2.7.1.21" evidence="2 12"/>
<dbReference type="PANTHER" id="PTHR11441:SF0">
    <property type="entry name" value="THYMIDINE KINASE, CYTOSOLIC"/>
    <property type="match status" value="1"/>
</dbReference>
<dbReference type="PROSITE" id="PS00603">
    <property type="entry name" value="TK_CELLULAR_TYPE"/>
    <property type="match status" value="1"/>
</dbReference>
<feature type="binding site" evidence="11">
    <location>
        <position position="178"/>
    </location>
    <ligand>
        <name>substrate</name>
    </ligand>
</feature>
<dbReference type="EMBL" id="KU886223">
    <property type="protein sequence ID" value="ANH51578.1"/>
    <property type="molecule type" value="Genomic_DNA"/>
</dbReference>
<keyword evidence="5 12" id="KW-0808">Transferase</keyword>
<keyword evidence="7 12" id="KW-0418">Kinase</keyword>
<dbReference type="PANTHER" id="PTHR11441">
    <property type="entry name" value="THYMIDINE KINASE"/>
    <property type="match status" value="1"/>
</dbReference>
<evidence type="ECO:0000256" key="3">
    <source>
        <dbReference type="ARBA" id="ARBA00020079"/>
    </source>
</evidence>
<sequence length="192" mass="21334">MAKMTFYYASMNAGKSTACIQAGYNYLERGLRALMIKPEVDNRDATEKVSSRVGLSAKAVVFDSEVNLTELVLHQMKTSKVSVVLVDEAQFLTPDQVKELSDIADFEDIPVVCYGLRTDFQGELFPGSAALMARSDRLKELIGVCHCGKTAHFVLRRDDKGQVVKEGEQILIGGNDRYEAVCRKHHRVAMLS</sequence>
<keyword evidence="4 12" id="KW-0237">DNA synthesis</keyword>
<dbReference type="HAMAP" id="MF_00124">
    <property type="entry name" value="Thymidine_kinase"/>
    <property type="match status" value="1"/>
</dbReference>
<evidence type="ECO:0000256" key="13">
    <source>
        <dbReference type="RuleBase" id="RU004165"/>
    </source>
</evidence>
<evidence type="ECO:0000313" key="14">
    <source>
        <dbReference type="EMBL" id="ANH51578.1"/>
    </source>
</evidence>
<keyword evidence="15" id="KW-1185">Reference proteome</keyword>
<dbReference type="PIRSF" id="PIRSF035805">
    <property type="entry name" value="TK_cell"/>
    <property type="match status" value="1"/>
</dbReference>
<name>A0A173GDL3_9CAUD</name>
<dbReference type="GO" id="GO:0005524">
    <property type="term" value="F:ATP binding"/>
    <property type="evidence" value="ECO:0007669"/>
    <property type="project" value="UniProtKB-KW"/>
</dbReference>
<gene>
    <name evidence="14" type="ORF">SIMMY50_116</name>
</gene>
<evidence type="ECO:0000256" key="6">
    <source>
        <dbReference type="ARBA" id="ARBA00022741"/>
    </source>
</evidence>
<dbReference type="GO" id="GO:0046104">
    <property type="term" value="P:thymidine metabolic process"/>
    <property type="evidence" value="ECO:0007669"/>
    <property type="project" value="TreeGrafter"/>
</dbReference>
<dbReference type="Gene3D" id="3.30.60.20">
    <property type="match status" value="1"/>
</dbReference>
<evidence type="ECO:0000256" key="2">
    <source>
        <dbReference type="ARBA" id="ARBA00012118"/>
    </source>
</evidence>
<evidence type="ECO:0000256" key="4">
    <source>
        <dbReference type="ARBA" id="ARBA00022634"/>
    </source>
</evidence>
<dbReference type="SUPFAM" id="SSF57716">
    <property type="entry name" value="Glucocorticoid receptor-like (DNA-binding domain)"/>
    <property type="match status" value="1"/>
</dbReference>
<protein>
    <recommendedName>
        <fullName evidence="3 12">Thymidine kinase</fullName>
        <ecNumber evidence="2 12">2.7.1.21</ecNumber>
    </recommendedName>
</protein>
<evidence type="ECO:0000256" key="10">
    <source>
        <dbReference type="PIRSR" id="PIRSR035805-1"/>
    </source>
</evidence>
<dbReference type="Pfam" id="PF00265">
    <property type="entry name" value="TK"/>
    <property type="match status" value="1"/>
</dbReference>
<evidence type="ECO:0000313" key="15">
    <source>
        <dbReference type="Proteomes" id="UP000222975"/>
    </source>
</evidence>
<evidence type="ECO:0000256" key="11">
    <source>
        <dbReference type="PIRSR" id="PIRSR035805-2"/>
    </source>
</evidence>
<evidence type="ECO:0000256" key="5">
    <source>
        <dbReference type="ARBA" id="ARBA00022679"/>
    </source>
</evidence>
<feature type="active site" description="Proton acceptor" evidence="10">
    <location>
        <position position="88"/>
    </location>
</feature>
<keyword evidence="8 12" id="KW-0067">ATP-binding</keyword>
<comment type="similarity">
    <text evidence="1 13">Belongs to the thymidine kinase family.</text>
</comment>
<dbReference type="GO" id="GO:0004797">
    <property type="term" value="F:thymidine kinase activity"/>
    <property type="evidence" value="ECO:0007669"/>
    <property type="project" value="UniProtKB-EC"/>
</dbReference>
<reference evidence="15" key="1">
    <citation type="submission" date="2016-03" db="EMBL/GenBank/DDBJ databases">
        <authorList>
            <person name="Sharma R."/>
            <person name="Simister A.R."/>
            <person name="Berg J.A."/>
            <person name="Jensen G.L."/>
            <person name="Keele B.R."/>
            <person name="Ward M.E.H."/>
            <person name="Breakwell D.P."/>
            <person name="Hope S."/>
            <person name="Grose J.H."/>
        </authorList>
    </citation>
    <scope>NUCLEOTIDE SEQUENCE [LARGE SCALE GENOMIC DNA]</scope>
</reference>
<dbReference type="SUPFAM" id="SSF52540">
    <property type="entry name" value="P-loop containing nucleoside triphosphate hydrolases"/>
    <property type="match status" value="1"/>
</dbReference>
<comment type="catalytic activity">
    <reaction evidence="9 12">
        <text>thymidine + ATP = dTMP + ADP + H(+)</text>
        <dbReference type="Rhea" id="RHEA:19129"/>
        <dbReference type="ChEBI" id="CHEBI:15378"/>
        <dbReference type="ChEBI" id="CHEBI:17748"/>
        <dbReference type="ChEBI" id="CHEBI:30616"/>
        <dbReference type="ChEBI" id="CHEBI:63528"/>
        <dbReference type="ChEBI" id="CHEBI:456216"/>
        <dbReference type="EC" id="2.7.1.21"/>
    </reaction>
</comment>
<dbReference type="Proteomes" id="UP000222975">
    <property type="component" value="Segment"/>
</dbReference>
<accession>A0A173GDL3</accession>